<keyword evidence="2" id="KW-1185">Reference proteome</keyword>
<dbReference type="KEGG" id="rbc:BN938_1722"/>
<gene>
    <name evidence="1" type="ORF">BN938_1722</name>
</gene>
<evidence type="ECO:0000313" key="2">
    <source>
        <dbReference type="Proteomes" id="UP000027616"/>
    </source>
</evidence>
<sequence>MNSSYINSKVIPRGSDIEDFILKLEPSSFTQMGGNIGVTDLSEVIKKVLQGTSDSTVSILVSDLIFSPGKGKNAEEYLVNQQIGIKSRVSEHLSKFPQHSVIVYQLSSKFAGSFYDKNDTPYSYTGNRPYYILIVGHNDHLAKLTEKCPSAKFKGDGIVNTFAISVKNDGVNYAIQHGSGNFSLDKKSSSNSIIKAKKDTKGSGEKLLRFNVNVDFSNLLCDDAYLLDANKYELSDKDYQIEISKSKQKKQFTHILKLSSGIVKPTSLHIKLKSTLPSWIEEINDNDGIGINGTNSLKTYGIKYLLSGIYEAYTKDGEVYSELVVNINK</sequence>
<accession>A0A060R8K0</accession>
<dbReference type="EMBL" id="HG934468">
    <property type="protein sequence ID" value="CDN31802.1"/>
    <property type="molecule type" value="Genomic_DNA"/>
</dbReference>
<dbReference type="eggNOG" id="ENOG5031DBH">
    <property type="taxonomic scope" value="Bacteria"/>
</dbReference>
<organism evidence="1 2">
    <name type="scientific">Mucinivorans hirudinis</name>
    <dbReference type="NCBI Taxonomy" id="1433126"/>
    <lineage>
        <taxon>Bacteria</taxon>
        <taxon>Pseudomonadati</taxon>
        <taxon>Bacteroidota</taxon>
        <taxon>Bacteroidia</taxon>
        <taxon>Bacteroidales</taxon>
        <taxon>Rikenellaceae</taxon>
        <taxon>Mucinivorans</taxon>
    </lineage>
</organism>
<reference evidence="1 2" key="1">
    <citation type="journal article" date="2015" name="Genome Announc.">
        <title>Complete Genome Sequence of the Novel Leech Symbiont Mucinivorans hirudinis M3T.</title>
        <authorList>
            <person name="Nelson M.C."/>
            <person name="Bomar L."/>
            <person name="Graf J."/>
        </authorList>
    </citation>
    <scope>NUCLEOTIDE SEQUENCE [LARGE SCALE GENOMIC DNA]</scope>
    <source>
        <strain evidence="2">M3</strain>
    </source>
</reference>
<dbReference type="AlphaFoldDB" id="A0A060R8K0"/>
<dbReference type="HOGENOM" id="CLU_042036_0_0_10"/>
<protein>
    <submittedName>
        <fullName evidence="1">Uncharacterized protein</fullName>
    </submittedName>
</protein>
<dbReference type="Proteomes" id="UP000027616">
    <property type="component" value="Chromosome I"/>
</dbReference>
<evidence type="ECO:0000313" key="1">
    <source>
        <dbReference type="EMBL" id="CDN31802.1"/>
    </source>
</evidence>
<proteinExistence type="predicted"/>
<name>A0A060R8K0_9BACT</name>